<dbReference type="PIRSF" id="PIRSF015736">
    <property type="entry name" value="MI"/>
    <property type="match status" value="1"/>
</dbReference>
<evidence type="ECO:0000313" key="1">
    <source>
        <dbReference type="EMBL" id="MBB2206103.1"/>
    </source>
</evidence>
<protein>
    <submittedName>
        <fullName evidence="1">Decarboxylase</fullName>
    </submittedName>
</protein>
<dbReference type="RefSeq" id="WP_182950636.1">
    <property type="nucleotide sequence ID" value="NZ_JABEQK010000011.1"/>
</dbReference>
<gene>
    <name evidence="1" type="ORF">HLH27_13920</name>
</gene>
<evidence type="ECO:0000313" key="2">
    <source>
        <dbReference type="Proteomes" id="UP000540556"/>
    </source>
</evidence>
<keyword evidence="2" id="KW-1185">Reference proteome</keyword>
<proteinExistence type="predicted"/>
<dbReference type="InterPro" id="IPR026286">
    <property type="entry name" value="MaiA/AMDase"/>
</dbReference>
<dbReference type="Gene3D" id="3.40.50.12500">
    <property type="match status" value="1"/>
</dbReference>
<sequence>MKAVANYSPYGWRAKIGLIVPSTNTVAEPEFWRVAPKGVSIHSARATLLGNATTESYYKMAEAVIRSAEDLATAEVDIVTYGCTSGSIICPLPELLSNMQEKAGVPAIATAGAVVAALRALDVKKVAVCTPYVDFVNESEISFLNDYGFDVLSMHGLQLGETQAERRGIGRVPPQHVWRMARQADRPDADAIFISCTNLATFDVLQQIEDDLGKPVIISNQASIWACLRMLGLPDRIENLGRLMTDFLAPITTKDMLV</sequence>
<accession>A0A7W4KFT9</accession>
<dbReference type="PANTHER" id="PTHR40267">
    <property type="entry name" value="BLR3294 PROTEIN"/>
    <property type="match status" value="1"/>
</dbReference>
<dbReference type="EMBL" id="JABEQK010000011">
    <property type="protein sequence ID" value="MBB2206103.1"/>
    <property type="molecule type" value="Genomic_DNA"/>
</dbReference>
<dbReference type="Proteomes" id="UP000540556">
    <property type="component" value="Unassembled WGS sequence"/>
</dbReference>
<name>A0A7W4KFT9_9PROT</name>
<organism evidence="1 2">
    <name type="scientific">Gluconacetobacter takamatsuzukensis</name>
    <dbReference type="NCBI Taxonomy" id="1286190"/>
    <lineage>
        <taxon>Bacteria</taxon>
        <taxon>Pseudomonadati</taxon>
        <taxon>Pseudomonadota</taxon>
        <taxon>Alphaproteobacteria</taxon>
        <taxon>Acetobacterales</taxon>
        <taxon>Acetobacteraceae</taxon>
        <taxon>Gluconacetobacter</taxon>
    </lineage>
</organism>
<dbReference type="PANTHER" id="PTHR40267:SF1">
    <property type="entry name" value="BLR3294 PROTEIN"/>
    <property type="match status" value="1"/>
</dbReference>
<comment type="caution">
    <text evidence="1">The sequence shown here is derived from an EMBL/GenBank/DDBJ whole genome shotgun (WGS) entry which is preliminary data.</text>
</comment>
<dbReference type="AlphaFoldDB" id="A0A7W4KFT9"/>
<dbReference type="Pfam" id="PF17645">
    <property type="entry name" value="Amdase"/>
    <property type="match status" value="1"/>
</dbReference>
<dbReference type="InterPro" id="IPR053714">
    <property type="entry name" value="Iso_Racemase_Enz_sf"/>
</dbReference>
<reference evidence="1 2" key="1">
    <citation type="submission" date="2020-04" db="EMBL/GenBank/DDBJ databases">
        <title>Description of novel Gluconacetobacter.</title>
        <authorList>
            <person name="Sombolestani A."/>
        </authorList>
    </citation>
    <scope>NUCLEOTIDE SEQUENCE [LARGE SCALE GENOMIC DNA]</scope>
    <source>
        <strain evidence="1 2">LMG 27800</strain>
    </source>
</reference>